<gene>
    <name evidence="2" type="ORF">NTEN_LOCUS6257</name>
</gene>
<feature type="non-terminal residue" evidence="2">
    <location>
        <position position="161"/>
    </location>
</feature>
<keyword evidence="1" id="KW-1133">Transmembrane helix</keyword>
<dbReference type="EMBL" id="CADCXU010009196">
    <property type="protein sequence ID" value="CAB0000152.1"/>
    <property type="molecule type" value="Genomic_DNA"/>
</dbReference>
<reference evidence="2 3" key="1">
    <citation type="submission" date="2020-02" db="EMBL/GenBank/DDBJ databases">
        <authorList>
            <person name="Ferguson B K."/>
        </authorList>
    </citation>
    <scope>NUCLEOTIDE SEQUENCE [LARGE SCALE GENOMIC DNA]</scope>
</reference>
<feature type="transmembrane region" description="Helical" evidence="1">
    <location>
        <begin position="102"/>
        <end position="124"/>
    </location>
</feature>
<name>A0A6H5GC90_9HEMI</name>
<keyword evidence="1" id="KW-0812">Transmembrane</keyword>
<accession>A0A6H5GC90</accession>
<keyword evidence="1" id="KW-0472">Membrane</keyword>
<feature type="transmembrane region" description="Helical" evidence="1">
    <location>
        <begin position="71"/>
        <end position="96"/>
    </location>
</feature>
<evidence type="ECO:0000256" key="1">
    <source>
        <dbReference type="SAM" id="Phobius"/>
    </source>
</evidence>
<protein>
    <submittedName>
        <fullName evidence="2">Uncharacterized protein</fullName>
    </submittedName>
</protein>
<dbReference type="Proteomes" id="UP000479000">
    <property type="component" value="Unassembled WGS sequence"/>
</dbReference>
<evidence type="ECO:0000313" key="2">
    <source>
        <dbReference type="EMBL" id="CAB0000152.1"/>
    </source>
</evidence>
<evidence type="ECO:0000313" key="3">
    <source>
        <dbReference type="Proteomes" id="UP000479000"/>
    </source>
</evidence>
<sequence>MRNSNVPDVMVNTISPSDYAYLRRRAGLFLMFNLLMSLFRAVCDIRGVKESYPSKIYKYTGTVNRNSTARALIYSAADSVVSKSSILPLIMIMSIFHDELNANPIAMIVAGIGWLVTTALTAGVKTAFMIKLTNDYGPDSFLFMAFLQELSTIAKHIAFVQ</sequence>
<proteinExistence type="predicted"/>
<keyword evidence="3" id="KW-1185">Reference proteome</keyword>
<dbReference type="AlphaFoldDB" id="A0A6H5GC90"/>
<organism evidence="2 3">
    <name type="scientific">Nesidiocoris tenuis</name>
    <dbReference type="NCBI Taxonomy" id="355587"/>
    <lineage>
        <taxon>Eukaryota</taxon>
        <taxon>Metazoa</taxon>
        <taxon>Ecdysozoa</taxon>
        <taxon>Arthropoda</taxon>
        <taxon>Hexapoda</taxon>
        <taxon>Insecta</taxon>
        <taxon>Pterygota</taxon>
        <taxon>Neoptera</taxon>
        <taxon>Paraneoptera</taxon>
        <taxon>Hemiptera</taxon>
        <taxon>Heteroptera</taxon>
        <taxon>Panheteroptera</taxon>
        <taxon>Cimicomorpha</taxon>
        <taxon>Miridae</taxon>
        <taxon>Dicyphina</taxon>
        <taxon>Nesidiocoris</taxon>
    </lineage>
</organism>